<feature type="transmembrane region" description="Helical" evidence="1">
    <location>
        <begin position="129"/>
        <end position="149"/>
    </location>
</feature>
<feature type="transmembrane region" description="Helical" evidence="1">
    <location>
        <begin position="40"/>
        <end position="60"/>
    </location>
</feature>
<keyword evidence="1" id="KW-0812">Transmembrane</keyword>
<evidence type="ECO:0000313" key="2">
    <source>
        <dbReference type="EMBL" id="MFD2932440.1"/>
    </source>
</evidence>
<comment type="caution">
    <text evidence="2">The sequence shown here is derived from an EMBL/GenBank/DDBJ whole genome shotgun (WGS) entry which is preliminary data.</text>
</comment>
<accession>A0ABW6AFB6</accession>
<evidence type="ECO:0000256" key="1">
    <source>
        <dbReference type="SAM" id="Phobius"/>
    </source>
</evidence>
<name>A0ABW6AFB6_9BACT</name>
<evidence type="ECO:0000313" key="3">
    <source>
        <dbReference type="Proteomes" id="UP001597512"/>
    </source>
</evidence>
<dbReference type="EMBL" id="JBHUOM010000001">
    <property type="protein sequence ID" value="MFD2932440.1"/>
    <property type="molecule type" value="Genomic_DNA"/>
</dbReference>
<dbReference type="RefSeq" id="WP_381496638.1">
    <property type="nucleotide sequence ID" value="NZ_JBHUOM010000001.1"/>
</dbReference>
<feature type="transmembrane region" description="Helical" evidence="1">
    <location>
        <begin position="155"/>
        <end position="173"/>
    </location>
</feature>
<organism evidence="2 3">
    <name type="scientific">Spirosoma flavum</name>
    <dbReference type="NCBI Taxonomy" id="2048557"/>
    <lineage>
        <taxon>Bacteria</taxon>
        <taxon>Pseudomonadati</taxon>
        <taxon>Bacteroidota</taxon>
        <taxon>Cytophagia</taxon>
        <taxon>Cytophagales</taxon>
        <taxon>Cytophagaceae</taxon>
        <taxon>Spirosoma</taxon>
    </lineage>
</organism>
<keyword evidence="1" id="KW-1133">Transmembrane helix</keyword>
<protein>
    <submittedName>
        <fullName evidence="2">Uncharacterized protein</fullName>
    </submittedName>
</protein>
<feature type="transmembrane region" description="Helical" evidence="1">
    <location>
        <begin position="72"/>
        <end position="94"/>
    </location>
</feature>
<sequence length="207" mass="23729">MDDFEQLKHVWQQQSAPASIPDIGDLKKRNKNTQLKLERLQLLSAAALLLTSIFIVWMGFFSSVQFQSTLTYVAVVLLALIPAVQAAININVYVRLRRIDLAASVAQHLEQWEQYYAFRKQSIKVNLPIYYILLNGAFGLYFIEILGHFSMLGRVLALIPYFAWMLYAYFVLGRKSLQKENGRLESIINNLQTIQQQLDSAESPAEK</sequence>
<gene>
    <name evidence="2" type="ORF">ACFS25_01530</name>
</gene>
<dbReference type="Proteomes" id="UP001597512">
    <property type="component" value="Unassembled WGS sequence"/>
</dbReference>
<proteinExistence type="predicted"/>
<keyword evidence="3" id="KW-1185">Reference proteome</keyword>
<keyword evidence="1" id="KW-0472">Membrane</keyword>
<reference evidence="3" key="1">
    <citation type="journal article" date="2019" name="Int. J. Syst. Evol. Microbiol.">
        <title>The Global Catalogue of Microorganisms (GCM) 10K type strain sequencing project: providing services to taxonomists for standard genome sequencing and annotation.</title>
        <authorList>
            <consortium name="The Broad Institute Genomics Platform"/>
            <consortium name="The Broad Institute Genome Sequencing Center for Infectious Disease"/>
            <person name="Wu L."/>
            <person name="Ma J."/>
        </authorList>
    </citation>
    <scope>NUCLEOTIDE SEQUENCE [LARGE SCALE GENOMIC DNA]</scope>
    <source>
        <strain evidence="3">KCTC 52490</strain>
    </source>
</reference>